<dbReference type="GO" id="GO:0000723">
    <property type="term" value="P:telomere maintenance"/>
    <property type="evidence" value="ECO:0007669"/>
    <property type="project" value="TreeGrafter"/>
</dbReference>
<keyword evidence="5" id="KW-1185">Reference proteome</keyword>
<feature type="compositionally biased region" description="Polar residues" evidence="3">
    <location>
        <begin position="312"/>
        <end position="323"/>
    </location>
</feature>
<evidence type="ECO:0000256" key="3">
    <source>
        <dbReference type="SAM" id="MobiDB-lite"/>
    </source>
</evidence>
<dbReference type="InterPro" id="IPR051988">
    <property type="entry name" value="HRR_RAD51_Paralog"/>
</dbReference>
<dbReference type="GO" id="GO:0042148">
    <property type="term" value="P:DNA strand invasion"/>
    <property type="evidence" value="ECO:0007669"/>
    <property type="project" value="TreeGrafter"/>
</dbReference>
<dbReference type="RefSeq" id="XP_009495906.1">
    <property type="nucleotide sequence ID" value="XM_009497631.1"/>
</dbReference>
<proteinExistence type="predicted"/>
<dbReference type="GO" id="GO:0003697">
    <property type="term" value="F:single-stranded DNA binding"/>
    <property type="evidence" value="ECO:0007669"/>
    <property type="project" value="TreeGrafter"/>
</dbReference>
<dbReference type="GO" id="GO:0033063">
    <property type="term" value="C:Rad51B-Rad51C-Rad51D-XRCC2 complex"/>
    <property type="evidence" value="ECO:0007669"/>
    <property type="project" value="TreeGrafter"/>
</dbReference>
<organism evidence="4">
    <name type="scientific">Fonticula alba</name>
    <name type="common">Slime mold</name>
    <dbReference type="NCBI Taxonomy" id="691883"/>
    <lineage>
        <taxon>Eukaryota</taxon>
        <taxon>Rotosphaerida</taxon>
        <taxon>Fonticulaceae</taxon>
        <taxon>Fonticula</taxon>
    </lineage>
</organism>
<name>A0A058Z5D3_FONAL</name>
<dbReference type="PANTHER" id="PTHR46457:SF1">
    <property type="entry name" value="DNA REPAIR PROTEIN RAD51 HOMOLOG 4"/>
    <property type="match status" value="1"/>
</dbReference>
<dbReference type="GO" id="GO:0005657">
    <property type="term" value="C:replication fork"/>
    <property type="evidence" value="ECO:0007669"/>
    <property type="project" value="TreeGrafter"/>
</dbReference>
<evidence type="ECO:0000256" key="2">
    <source>
        <dbReference type="ARBA" id="ARBA00023242"/>
    </source>
</evidence>
<dbReference type="GO" id="GO:0008094">
    <property type="term" value="F:ATP-dependent activity, acting on DNA"/>
    <property type="evidence" value="ECO:0007669"/>
    <property type="project" value="TreeGrafter"/>
</dbReference>
<dbReference type="InterPro" id="IPR027417">
    <property type="entry name" value="P-loop_NTPase"/>
</dbReference>
<comment type="subcellular location">
    <subcellularLocation>
        <location evidence="1">Nucleus</location>
    </subcellularLocation>
</comment>
<dbReference type="GO" id="GO:0005815">
    <property type="term" value="C:microtubule organizing center"/>
    <property type="evidence" value="ECO:0007669"/>
    <property type="project" value="TreeGrafter"/>
</dbReference>
<dbReference type="EMBL" id="KB932206">
    <property type="protein sequence ID" value="KCV69341.1"/>
    <property type="molecule type" value="Genomic_DNA"/>
</dbReference>
<dbReference type="PANTHER" id="PTHR46457">
    <property type="entry name" value="DNA REPAIR PROTEIN RAD51 HOMOLOG 4"/>
    <property type="match status" value="1"/>
</dbReference>
<dbReference type="Gene3D" id="3.40.50.300">
    <property type="entry name" value="P-loop containing nucleotide triphosphate hydrolases"/>
    <property type="match status" value="1"/>
</dbReference>
<dbReference type="GO" id="GO:0007131">
    <property type="term" value="P:reciprocal meiotic recombination"/>
    <property type="evidence" value="ECO:0007669"/>
    <property type="project" value="TreeGrafter"/>
</dbReference>
<dbReference type="SUPFAM" id="SSF52540">
    <property type="entry name" value="P-loop containing nucleoside triphosphate hydrolases"/>
    <property type="match status" value="1"/>
</dbReference>
<keyword evidence="2" id="KW-0539">Nucleus</keyword>
<reference evidence="4" key="1">
    <citation type="submission" date="2013-04" db="EMBL/GenBank/DDBJ databases">
        <title>The Genome Sequence of Fonticula alba ATCC 38817.</title>
        <authorList>
            <consortium name="The Broad Institute Genomics Platform"/>
            <person name="Russ C."/>
            <person name="Cuomo C."/>
            <person name="Burger G."/>
            <person name="Gray M.W."/>
            <person name="Holland P.W.H."/>
            <person name="King N."/>
            <person name="Lang F.B.F."/>
            <person name="Roger A.J."/>
            <person name="Ruiz-Trillo I."/>
            <person name="Brown M."/>
            <person name="Walker B."/>
            <person name="Young S."/>
            <person name="Zeng Q."/>
            <person name="Gargeya S."/>
            <person name="Fitzgerald M."/>
            <person name="Haas B."/>
            <person name="Abouelleil A."/>
            <person name="Allen A.W."/>
            <person name="Alvarado L."/>
            <person name="Arachchi H.M."/>
            <person name="Berlin A.M."/>
            <person name="Chapman S.B."/>
            <person name="Gainer-Dewar J."/>
            <person name="Goldberg J."/>
            <person name="Griggs A."/>
            <person name="Gujja S."/>
            <person name="Hansen M."/>
            <person name="Howarth C."/>
            <person name="Imamovic A."/>
            <person name="Ireland A."/>
            <person name="Larimer J."/>
            <person name="McCowan C."/>
            <person name="Murphy C."/>
            <person name="Pearson M."/>
            <person name="Poon T.W."/>
            <person name="Priest M."/>
            <person name="Roberts A."/>
            <person name="Saif S."/>
            <person name="Shea T."/>
            <person name="Sisk P."/>
            <person name="Sykes S."/>
            <person name="Wortman J."/>
            <person name="Nusbaum C."/>
            <person name="Birren B."/>
        </authorList>
    </citation>
    <scope>NUCLEOTIDE SEQUENCE [LARGE SCALE GENOMIC DNA]</scope>
    <source>
        <strain evidence="4">ATCC 38817</strain>
    </source>
</reference>
<protein>
    <submittedName>
        <fullName evidence="4">Uncharacterized protein</fullName>
    </submittedName>
</protein>
<gene>
    <name evidence="4" type="ORF">H696_03773</name>
</gene>
<dbReference type="GeneID" id="20528498"/>
<dbReference type="AlphaFoldDB" id="A0A058Z5D3"/>
<dbReference type="Proteomes" id="UP000030693">
    <property type="component" value="Unassembled WGS sequence"/>
</dbReference>
<evidence type="ECO:0000256" key="1">
    <source>
        <dbReference type="ARBA" id="ARBA00004123"/>
    </source>
</evidence>
<accession>A0A058Z5D3</accession>
<feature type="region of interest" description="Disordered" evidence="3">
    <location>
        <begin position="306"/>
        <end position="332"/>
    </location>
</feature>
<evidence type="ECO:0000313" key="4">
    <source>
        <dbReference type="EMBL" id="KCV69341.1"/>
    </source>
</evidence>
<dbReference type="GO" id="GO:0000400">
    <property type="term" value="F:four-way junction DNA binding"/>
    <property type="evidence" value="ECO:0007669"/>
    <property type="project" value="TreeGrafter"/>
</dbReference>
<dbReference type="GO" id="GO:0000724">
    <property type="term" value="P:double-strand break repair via homologous recombination"/>
    <property type="evidence" value="ECO:0007669"/>
    <property type="project" value="TreeGrafter"/>
</dbReference>
<evidence type="ECO:0000313" key="5">
    <source>
        <dbReference type="Proteomes" id="UP000030693"/>
    </source>
</evidence>
<sequence length="458" mass="48345">MGTWPRRSTAEILASLGIRSDLSIILSEPDHLVRQSGFELSSDAVEALQLALIDEYATEPEALCPELFGRLPAGHPPDPGDSLPRQSSAVRAFMSMLDEEFCDPDPGPLVADFATKDAIPTLLPGLDKLLDGGLIGGDIVEVLGPANCGKSQLCQQVAAVAGGLATLRDVELSFATGQAPSVGAALDQLEAQPAPQPAVLFVDTGTQPSAQRMADLLFRRMGQLLHPKHPLTGGLRTMPDARRRLVQASLDRIECVRVSDVGALLVLLHQLARQHVPHPSTGSPLLLVIDSPAALLTRPHSIQLGLDAGTGAPSSLSGGTSSQAPPPSQVPHLQRALGATVNAEYSGMASSVGALLQDLALTGRFSILMTNSGYKWEHPRIGRTMRPSLGAPWRRTATTRIVMLPSPGPAHGGQDSGTRQDPVLGAITVEKSNRMAPETITNIRTPFRITLLGIEPGV</sequence>